<feature type="region of interest" description="Disordered" evidence="1">
    <location>
        <begin position="19"/>
        <end position="89"/>
    </location>
</feature>
<keyword evidence="4" id="KW-1185">Reference proteome</keyword>
<comment type="caution">
    <text evidence="3">The sequence shown here is derived from an EMBL/GenBank/DDBJ whole genome shotgun (WGS) entry which is preliminary data.</text>
</comment>
<proteinExistence type="predicted"/>
<evidence type="ECO:0000256" key="1">
    <source>
        <dbReference type="SAM" id="MobiDB-lite"/>
    </source>
</evidence>
<dbReference type="Proteomes" id="UP001589793">
    <property type="component" value="Unassembled WGS sequence"/>
</dbReference>
<evidence type="ECO:0008006" key="5">
    <source>
        <dbReference type="Google" id="ProtNLM"/>
    </source>
</evidence>
<dbReference type="RefSeq" id="WP_376978631.1">
    <property type="nucleotide sequence ID" value="NZ_JBHLSV010000004.1"/>
</dbReference>
<evidence type="ECO:0000313" key="3">
    <source>
        <dbReference type="EMBL" id="MFC0673227.1"/>
    </source>
</evidence>
<name>A0ABV6RA50_9MICO</name>
<evidence type="ECO:0000256" key="2">
    <source>
        <dbReference type="SAM" id="SignalP"/>
    </source>
</evidence>
<feature type="chain" id="PRO_5046201562" description="DUF4352 domain-containing protein" evidence="2">
    <location>
        <begin position="24"/>
        <end position="228"/>
    </location>
</feature>
<evidence type="ECO:0000313" key="4">
    <source>
        <dbReference type="Proteomes" id="UP001589793"/>
    </source>
</evidence>
<dbReference type="EMBL" id="JBHLSV010000004">
    <property type="protein sequence ID" value="MFC0673227.1"/>
    <property type="molecule type" value="Genomic_DNA"/>
</dbReference>
<dbReference type="PROSITE" id="PS51257">
    <property type="entry name" value="PROKAR_LIPOPROTEIN"/>
    <property type="match status" value="1"/>
</dbReference>
<feature type="signal peptide" evidence="2">
    <location>
        <begin position="1"/>
        <end position="23"/>
    </location>
</feature>
<accession>A0ABV6RA50</accession>
<feature type="compositionally biased region" description="Gly residues" evidence="1">
    <location>
        <begin position="55"/>
        <end position="69"/>
    </location>
</feature>
<sequence>MDAPITRRAVAAFLALGLSACSSGPGPGPRTTDPTTGPGPSPQAGPSATVTAPSDGGGDPSSATSGGGDPSPAPYPDASEIPIGVRFSDPETGDSFSVISVLRHAPSRLRARTIAEGGEVLYLQVEAVPGDRPVTAIYGAFWYVLVDGAEHRSDIGLEAEVSESGRTPFDAVAQDEADPGARWVPFQLPPPRPRRCRGAYVRPELSREVEGRTVLVPEFRHEFGIPAG</sequence>
<organism evidence="3 4">
    <name type="scientific">Brachybacterium hainanense</name>
    <dbReference type="NCBI Taxonomy" id="1541174"/>
    <lineage>
        <taxon>Bacteria</taxon>
        <taxon>Bacillati</taxon>
        <taxon>Actinomycetota</taxon>
        <taxon>Actinomycetes</taxon>
        <taxon>Micrococcales</taxon>
        <taxon>Dermabacteraceae</taxon>
        <taxon>Brachybacterium</taxon>
    </lineage>
</organism>
<gene>
    <name evidence="3" type="ORF">ACFFF6_04570</name>
</gene>
<keyword evidence="2" id="KW-0732">Signal</keyword>
<protein>
    <recommendedName>
        <fullName evidence="5">DUF4352 domain-containing protein</fullName>
    </recommendedName>
</protein>
<reference evidence="3 4" key="1">
    <citation type="submission" date="2024-09" db="EMBL/GenBank/DDBJ databases">
        <authorList>
            <person name="Sun Q."/>
            <person name="Mori K."/>
        </authorList>
    </citation>
    <scope>NUCLEOTIDE SEQUENCE [LARGE SCALE GENOMIC DNA]</scope>
    <source>
        <strain evidence="3 4">CICC 10874</strain>
    </source>
</reference>